<reference evidence="2" key="2">
    <citation type="submission" date="2019-07" db="EMBL/GenBank/DDBJ databases">
        <authorList>
            <person name="Yang Y."/>
            <person name="Bocs S."/>
            <person name="Baudouin L."/>
        </authorList>
    </citation>
    <scope>NUCLEOTIDE SEQUENCE</scope>
    <source>
        <tissue evidence="2">Spear leaf of Hainan Tall coconut</tissue>
    </source>
</reference>
<dbReference type="SMART" id="SM00257">
    <property type="entry name" value="LysM"/>
    <property type="match status" value="1"/>
</dbReference>
<name>A0A8K0N4Q4_COCNU</name>
<protein>
    <submittedName>
        <fullName evidence="2">Putative Chitin elicitor-binding protein</fullName>
    </submittedName>
</protein>
<dbReference type="InterPro" id="IPR036779">
    <property type="entry name" value="LysM_dom_sf"/>
</dbReference>
<evidence type="ECO:0000313" key="2">
    <source>
        <dbReference type="EMBL" id="KAG1353929.1"/>
    </source>
</evidence>
<sequence length="153" mass="16991">MPSPTLLSSPFSRSTPLSTHSIAVHANSICVRFSCSCSNGISVSTYNHPIYKVKTGDSLGTITYNIFNEFITYEDIAMVNKILDPNKIEVGQKLWILLPCSCNLVDGAVVVHYAHVVVVRSSMKGIIVEFGMNVDEGDQERSRRQLRALVRWS</sequence>
<keyword evidence="3" id="KW-1185">Reference proteome</keyword>
<dbReference type="Pfam" id="PF01476">
    <property type="entry name" value="LysM"/>
    <property type="match status" value="1"/>
</dbReference>
<evidence type="ECO:0000313" key="3">
    <source>
        <dbReference type="Proteomes" id="UP000797356"/>
    </source>
</evidence>
<organism evidence="2 3">
    <name type="scientific">Cocos nucifera</name>
    <name type="common">Coconut palm</name>
    <dbReference type="NCBI Taxonomy" id="13894"/>
    <lineage>
        <taxon>Eukaryota</taxon>
        <taxon>Viridiplantae</taxon>
        <taxon>Streptophyta</taxon>
        <taxon>Embryophyta</taxon>
        <taxon>Tracheophyta</taxon>
        <taxon>Spermatophyta</taxon>
        <taxon>Magnoliopsida</taxon>
        <taxon>Liliopsida</taxon>
        <taxon>Arecaceae</taxon>
        <taxon>Arecoideae</taxon>
        <taxon>Cocoseae</taxon>
        <taxon>Attaleinae</taxon>
        <taxon>Cocos</taxon>
    </lineage>
</organism>
<dbReference type="PANTHER" id="PTHR33734:SF11">
    <property type="entry name" value="LYSM DOMAIN-CONTAINING GPI-ANCHORED PROTEIN 2"/>
    <property type="match status" value="1"/>
</dbReference>
<dbReference type="Gene3D" id="3.10.350.10">
    <property type="entry name" value="LysM domain"/>
    <property type="match status" value="1"/>
</dbReference>
<feature type="domain" description="LysM" evidence="1">
    <location>
        <begin position="49"/>
        <end position="96"/>
    </location>
</feature>
<gene>
    <name evidence="2" type="ORF">COCNU_07G000410</name>
</gene>
<comment type="caution">
    <text evidence="2">The sequence shown here is derived from an EMBL/GenBank/DDBJ whole genome shotgun (WGS) entry which is preliminary data.</text>
</comment>
<dbReference type="SUPFAM" id="SSF54106">
    <property type="entry name" value="LysM domain"/>
    <property type="match status" value="1"/>
</dbReference>
<dbReference type="OrthoDB" id="2107166at2759"/>
<dbReference type="CDD" id="cd00118">
    <property type="entry name" value="LysM"/>
    <property type="match status" value="1"/>
</dbReference>
<dbReference type="EMBL" id="CM017878">
    <property type="protein sequence ID" value="KAG1353929.1"/>
    <property type="molecule type" value="Genomic_DNA"/>
</dbReference>
<dbReference type="AlphaFoldDB" id="A0A8K0N4Q4"/>
<dbReference type="PROSITE" id="PS51782">
    <property type="entry name" value="LYSM"/>
    <property type="match status" value="1"/>
</dbReference>
<reference evidence="2" key="1">
    <citation type="journal article" date="2017" name="Gigascience">
        <title>The genome draft of coconut (Cocos nucifera).</title>
        <authorList>
            <person name="Xiao Y."/>
            <person name="Xu P."/>
            <person name="Fan H."/>
            <person name="Baudouin L."/>
            <person name="Xia W."/>
            <person name="Bocs S."/>
            <person name="Xu J."/>
            <person name="Li Q."/>
            <person name="Guo A."/>
            <person name="Zhou L."/>
            <person name="Li J."/>
            <person name="Wu Y."/>
            <person name="Ma Z."/>
            <person name="Armero A."/>
            <person name="Issali A.E."/>
            <person name="Liu N."/>
            <person name="Peng M."/>
            <person name="Yang Y."/>
        </authorList>
    </citation>
    <scope>NUCLEOTIDE SEQUENCE</scope>
    <source>
        <tissue evidence="2">Spear leaf of Hainan Tall coconut</tissue>
    </source>
</reference>
<proteinExistence type="predicted"/>
<dbReference type="Proteomes" id="UP000797356">
    <property type="component" value="Chromosome 7"/>
</dbReference>
<dbReference type="InterPro" id="IPR018392">
    <property type="entry name" value="LysM"/>
</dbReference>
<evidence type="ECO:0000259" key="1">
    <source>
        <dbReference type="PROSITE" id="PS51782"/>
    </source>
</evidence>
<accession>A0A8K0N4Q4</accession>
<dbReference type="PANTHER" id="PTHR33734">
    <property type="entry name" value="LYSM DOMAIN-CONTAINING GPI-ANCHORED PROTEIN 2"/>
    <property type="match status" value="1"/>
</dbReference>